<evidence type="ECO:0000256" key="5">
    <source>
        <dbReference type="ARBA" id="ARBA00022729"/>
    </source>
</evidence>
<comment type="subcellular location">
    <subcellularLocation>
        <location evidence="1 10">Cell outer membrane</location>
        <topology evidence="1 10">Multi-pass membrane protein</topology>
    </subcellularLocation>
</comment>
<dbReference type="InterPro" id="IPR012910">
    <property type="entry name" value="Plug_dom"/>
</dbReference>
<reference evidence="16 17" key="1">
    <citation type="submission" date="2024-09" db="EMBL/GenBank/DDBJ databases">
        <authorList>
            <person name="Sun Q."/>
            <person name="Mori K."/>
        </authorList>
    </citation>
    <scope>NUCLEOTIDE SEQUENCE [LARGE SCALE GENOMIC DNA]</scope>
    <source>
        <strain evidence="16 17">CCM 7415</strain>
    </source>
</reference>
<organism evidence="16 17">
    <name type="scientific">Kushneria aurantia</name>
    <dbReference type="NCBI Taxonomy" id="504092"/>
    <lineage>
        <taxon>Bacteria</taxon>
        <taxon>Pseudomonadati</taxon>
        <taxon>Pseudomonadota</taxon>
        <taxon>Gammaproteobacteria</taxon>
        <taxon>Oceanospirillales</taxon>
        <taxon>Halomonadaceae</taxon>
        <taxon>Kushneria</taxon>
    </lineage>
</organism>
<dbReference type="PANTHER" id="PTHR30069:SF53">
    <property type="entry name" value="COLICIN I RECEPTOR-RELATED"/>
    <property type="match status" value="1"/>
</dbReference>
<dbReference type="Gene3D" id="2.40.170.20">
    <property type="entry name" value="TonB-dependent receptor, beta-barrel domain"/>
    <property type="match status" value="1"/>
</dbReference>
<feature type="chain" id="PRO_5046397902" evidence="13">
    <location>
        <begin position="33"/>
        <end position="667"/>
    </location>
</feature>
<dbReference type="Proteomes" id="UP001589814">
    <property type="component" value="Unassembled WGS sequence"/>
</dbReference>
<dbReference type="InterPro" id="IPR039426">
    <property type="entry name" value="TonB-dep_rcpt-like"/>
</dbReference>
<evidence type="ECO:0000256" key="3">
    <source>
        <dbReference type="ARBA" id="ARBA00022452"/>
    </source>
</evidence>
<dbReference type="NCBIfam" id="NF010010">
    <property type="entry name" value="PRK13483.1"/>
    <property type="match status" value="1"/>
</dbReference>
<evidence type="ECO:0000256" key="1">
    <source>
        <dbReference type="ARBA" id="ARBA00004571"/>
    </source>
</evidence>
<dbReference type="InterPro" id="IPR010916">
    <property type="entry name" value="TonB_box_CS"/>
</dbReference>
<feature type="signal peptide" evidence="13">
    <location>
        <begin position="1"/>
        <end position="32"/>
    </location>
</feature>
<evidence type="ECO:0000256" key="10">
    <source>
        <dbReference type="PROSITE-ProRule" id="PRU01360"/>
    </source>
</evidence>
<evidence type="ECO:0000256" key="12">
    <source>
        <dbReference type="RuleBase" id="RU003357"/>
    </source>
</evidence>
<comment type="similarity">
    <text evidence="10 12">Belongs to the TonB-dependent receptor family.</text>
</comment>
<dbReference type="RefSeq" id="WP_019950377.1">
    <property type="nucleotide sequence ID" value="NZ_JBHLVX010000020.1"/>
</dbReference>
<evidence type="ECO:0000256" key="11">
    <source>
        <dbReference type="PROSITE-ProRule" id="PRU10143"/>
    </source>
</evidence>
<dbReference type="InterPro" id="IPR037066">
    <property type="entry name" value="Plug_dom_sf"/>
</dbReference>
<dbReference type="PROSITE" id="PS00430">
    <property type="entry name" value="TONB_DEPENDENT_REC_1"/>
    <property type="match status" value="1"/>
</dbReference>
<dbReference type="Pfam" id="PF07715">
    <property type="entry name" value="Plug"/>
    <property type="match status" value="1"/>
</dbReference>
<keyword evidence="4 10" id="KW-0812">Transmembrane</keyword>
<protein>
    <submittedName>
        <fullName evidence="16">Ligand-gated channel protein</fullName>
    </submittedName>
</protein>
<evidence type="ECO:0000259" key="15">
    <source>
        <dbReference type="Pfam" id="PF07715"/>
    </source>
</evidence>
<comment type="caution">
    <text evidence="16">The sequence shown here is derived from an EMBL/GenBank/DDBJ whole genome shotgun (WGS) entry which is preliminary data.</text>
</comment>
<evidence type="ECO:0000259" key="14">
    <source>
        <dbReference type="Pfam" id="PF00593"/>
    </source>
</evidence>
<keyword evidence="3 10" id="KW-1134">Transmembrane beta strand</keyword>
<dbReference type="InterPro" id="IPR036942">
    <property type="entry name" value="Beta-barrel_TonB_sf"/>
</dbReference>
<evidence type="ECO:0000256" key="2">
    <source>
        <dbReference type="ARBA" id="ARBA00022448"/>
    </source>
</evidence>
<gene>
    <name evidence="16" type="ORF">ACFFHW_05885</name>
</gene>
<evidence type="ECO:0000256" key="13">
    <source>
        <dbReference type="SAM" id="SignalP"/>
    </source>
</evidence>
<sequence>MPTLENAVQRRNPQRLSALALGLSAASLSALTAASEAVPASDTMVVTAAGYAQQVVTAPASISVITRGELEDQNYRDVTDALSQVPGVIVSGGGGGDRGEDISMRGMPAEYTLILVDGRRQSSRESRPNGSAGYEQDWLPPLQAIERIEVIRGPMSTLYGSDAIGGVINIITRSVPDDWHGNVRVGATLQEDSDSGNAQQSQFYVAGPLHEALLGLQVWGEYQTREEDHMIEEGYEQKALRTGTARLSLTPNEHNNFSLEAGIENQHRVSTVGNTVPLEGCRGGCSDRTEDHERVHYSIGHSGNYSFGTTDTYVQRERTRNERRSIEITNTVADSRMVVPFSNNVLSFGANFEQQELYDGGNQNPTSDLSDIDLYQWALFAENEWFVTDSFSLTAGLRMDDNENFGTHLSPRLYGVWGMTPRWTLKGGVSTGYRAPTLRNLTPQWVQISRGGNIYGNPDLEPETSLNKELGLYYSAPNGLLGSLTLFHNDFDDKITRVACPSDICTDGDNRFGANPTYRINVDEAVTQGVEASLETPLAEELDLTTSYTFTDSEQKSGEYEGRPLTQLPRHLFSTRLDWDSTETLELWSRLTFTGKESQPVGGRGPTGGREPAPSYAMVDTGGSWAVNAATDLLFGVYNVFDRGIDYATYGRVLDGRRYWVGVDLSF</sequence>
<dbReference type="InterPro" id="IPR000531">
    <property type="entry name" value="Beta-barrel_TonB"/>
</dbReference>
<dbReference type="SUPFAM" id="SSF56935">
    <property type="entry name" value="Porins"/>
    <property type="match status" value="1"/>
</dbReference>
<keyword evidence="17" id="KW-1185">Reference proteome</keyword>
<name>A0ABV6G1J6_9GAMM</name>
<feature type="domain" description="TonB-dependent receptor plug" evidence="15">
    <location>
        <begin position="57"/>
        <end position="167"/>
    </location>
</feature>
<keyword evidence="5 13" id="KW-0732">Signal</keyword>
<dbReference type="PANTHER" id="PTHR30069">
    <property type="entry name" value="TONB-DEPENDENT OUTER MEMBRANE RECEPTOR"/>
    <property type="match status" value="1"/>
</dbReference>
<evidence type="ECO:0000313" key="17">
    <source>
        <dbReference type="Proteomes" id="UP001589814"/>
    </source>
</evidence>
<keyword evidence="2 10" id="KW-0813">Transport</keyword>
<feature type="domain" description="TonB-dependent receptor-like beta-barrel" evidence="14">
    <location>
        <begin position="297"/>
        <end position="640"/>
    </location>
</feature>
<dbReference type="CDD" id="cd01347">
    <property type="entry name" value="ligand_gated_channel"/>
    <property type="match status" value="1"/>
</dbReference>
<accession>A0ABV6G1J6</accession>
<keyword evidence="7 11" id="KW-0798">TonB box</keyword>
<evidence type="ECO:0000256" key="4">
    <source>
        <dbReference type="ARBA" id="ARBA00022692"/>
    </source>
</evidence>
<evidence type="ECO:0000256" key="8">
    <source>
        <dbReference type="ARBA" id="ARBA00023136"/>
    </source>
</evidence>
<evidence type="ECO:0000313" key="16">
    <source>
        <dbReference type="EMBL" id="MFC0267530.1"/>
    </source>
</evidence>
<dbReference type="PROSITE" id="PS52016">
    <property type="entry name" value="TONB_DEPENDENT_REC_3"/>
    <property type="match status" value="1"/>
</dbReference>
<keyword evidence="9 10" id="KW-0998">Cell outer membrane</keyword>
<keyword evidence="6" id="KW-0406">Ion transport</keyword>
<evidence type="ECO:0000256" key="7">
    <source>
        <dbReference type="ARBA" id="ARBA00023077"/>
    </source>
</evidence>
<dbReference type="Pfam" id="PF00593">
    <property type="entry name" value="TonB_dep_Rec_b-barrel"/>
    <property type="match status" value="1"/>
</dbReference>
<evidence type="ECO:0000256" key="6">
    <source>
        <dbReference type="ARBA" id="ARBA00023065"/>
    </source>
</evidence>
<dbReference type="Gene3D" id="2.170.130.10">
    <property type="entry name" value="TonB-dependent receptor, plug domain"/>
    <property type="match status" value="1"/>
</dbReference>
<dbReference type="EMBL" id="JBHLVX010000020">
    <property type="protein sequence ID" value="MFC0267530.1"/>
    <property type="molecule type" value="Genomic_DNA"/>
</dbReference>
<evidence type="ECO:0000256" key="9">
    <source>
        <dbReference type="ARBA" id="ARBA00023237"/>
    </source>
</evidence>
<feature type="short sequence motif" description="TonB box" evidence="11">
    <location>
        <begin position="43"/>
        <end position="49"/>
    </location>
</feature>
<keyword evidence="8 10" id="KW-0472">Membrane</keyword>
<proteinExistence type="inferred from homology"/>